<dbReference type="GO" id="GO:0003677">
    <property type="term" value="F:DNA binding"/>
    <property type="evidence" value="ECO:0007669"/>
    <property type="project" value="UniProtKB-KW"/>
</dbReference>
<comment type="caution">
    <text evidence="5">The sequence shown here is derived from an EMBL/GenBank/DDBJ whole genome shotgun (WGS) entry which is preliminary data.</text>
</comment>
<dbReference type="Proteomes" id="UP000321514">
    <property type="component" value="Unassembled WGS sequence"/>
</dbReference>
<dbReference type="AlphaFoldDB" id="A0A511TGE9"/>
<dbReference type="Gene3D" id="1.10.10.10">
    <property type="entry name" value="Winged helix-like DNA-binding domain superfamily/Winged helix DNA-binding domain"/>
    <property type="match status" value="1"/>
</dbReference>
<dbReference type="SMART" id="SM00421">
    <property type="entry name" value="HTH_LUXR"/>
    <property type="match status" value="1"/>
</dbReference>
<dbReference type="SUPFAM" id="SSF46894">
    <property type="entry name" value="C-terminal effector domain of the bipartite response regulators"/>
    <property type="match status" value="1"/>
</dbReference>
<dbReference type="RefSeq" id="WP_074959343.1">
    <property type="nucleotide sequence ID" value="NZ_BJXR01000076.1"/>
</dbReference>
<keyword evidence="1" id="KW-0805">Transcription regulation</keyword>
<keyword evidence="3" id="KW-0804">Transcription</keyword>
<dbReference type="STRING" id="1334629.MFUL124B02_11435"/>
<dbReference type="GO" id="GO:0006355">
    <property type="term" value="P:regulation of DNA-templated transcription"/>
    <property type="evidence" value="ECO:0007669"/>
    <property type="project" value="InterPro"/>
</dbReference>
<dbReference type="Proteomes" id="UP000183760">
    <property type="component" value="Unassembled WGS sequence"/>
</dbReference>
<proteinExistence type="predicted"/>
<accession>A0A511TGE9</accession>
<dbReference type="PRINTS" id="PR00038">
    <property type="entry name" value="HTHLUXR"/>
</dbReference>
<reference evidence="6 7" key="1">
    <citation type="submission" date="2016-10" db="EMBL/GenBank/DDBJ databases">
        <authorList>
            <person name="Varghese N."/>
            <person name="Submissions S."/>
        </authorList>
    </citation>
    <scope>NUCLEOTIDE SEQUENCE [LARGE SCALE GENOMIC DNA]</scope>
    <source>
        <strain evidence="6 7">DSM 16525</strain>
    </source>
</reference>
<sequence>MRVKRQPGSMQGEQVLLEVMTALSSSLDLKEAFSESHRILSRVLAADFGGLCVSNPGAPGQYDWPMVQDMPQVFFDRYPEISDACFVSSAVIRRPNTVLRDTEMLSRRQMHDSAMYAYCREMHMPVERVLSVLMDLGLGWHSGFTLYRETRKAFTEKERSFLQRLTPILARTVRNCRMMEDLAHQGDLLEQLFRHTGLDSIVLSPPTTELMRTPRSTALLHRWFPDAPCGRFGLPQVLLDALEGLRRSISGPDVLTFRRPGRSLKVTFLRLPGQSGRMPWALVFQEVQHGAQAPAEWRKRLTPREMDVVERVLNGWDNQTIADDMDSSLNTLKTHLKRVYAKLAVPSRAKLILLAQEHGAGAEGWPPRS</sequence>
<gene>
    <name evidence="5" type="ORF">MFU01_82580</name>
    <name evidence="6" type="ORF">SAMN05443572_11932</name>
</gene>
<organism evidence="5 8">
    <name type="scientific">Myxococcus fulvus</name>
    <dbReference type="NCBI Taxonomy" id="33"/>
    <lineage>
        <taxon>Bacteria</taxon>
        <taxon>Pseudomonadati</taxon>
        <taxon>Myxococcota</taxon>
        <taxon>Myxococcia</taxon>
        <taxon>Myxococcales</taxon>
        <taxon>Cystobacterineae</taxon>
        <taxon>Myxococcaceae</taxon>
        <taxon>Myxococcus</taxon>
    </lineage>
</organism>
<evidence type="ECO:0000313" key="5">
    <source>
        <dbReference type="EMBL" id="GEN13221.1"/>
    </source>
</evidence>
<evidence type="ECO:0000313" key="7">
    <source>
        <dbReference type="Proteomes" id="UP000183760"/>
    </source>
</evidence>
<dbReference type="Gene3D" id="3.30.450.40">
    <property type="match status" value="1"/>
</dbReference>
<dbReference type="InterPro" id="IPR029016">
    <property type="entry name" value="GAF-like_dom_sf"/>
</dbReference>
<dbReference type="InterPro" id="IPR000792">
    <property type="entry name" value="Tscrpt_reg_LuxR_C"/>
</dbReference>
<dbReference type="SUPFAM" id="SSF55781">
    <property type="entry name" value="GAF domain-like"/>
    <property type="match status" value="1"/>
</dbReference>
<dbReference type="OrthoDB" id="5486937at2"/>
<evidence type="ECO:0000256" key="1">
    <source>
        <dbReference type="ARBA" id="ARBA00023015"/>
    </source>
</evidence>
<protein>
    <submittedName>
        <fullName evidence="6">Regulatory protein, luxR family</fullName>
    </submittedName>
</protein>
<dbReference type="CDD" id="cd06170">
    <property type="entry name" value="LuxR_C_like"/>
    <property type="match status" value="1"/>
</dbReference>
<evidence type="ECO:0000259" key="4">
    <source>
        <dbReference type="PROSITE" id="PS50043"/>
    </source>
</evidence>
<dbReference type="Pfam" id="PF00196">
    <property type="entry name" value="GerE"/>
    <property type="match status" value="1"/>
</dbReference>
<dbReference type="EMBL" id="FOIB01000019">
    <property type="protein sequence ID" value="SEU42327.1"/>
    <property type="molecule type" value="Genomic_DNA"/>
</dbReference>
<keyword evidence="7" id="KW-1185">Reference proteome</keyword>
<name>A0A511TGE9_MYXFU</name>
<dbReference type="PANTHER" id="PTHR44688">
    <property type="entry name" value="DNA-BINDING TRANSCRIPTIONAL ACTIVATOR DEVR_DOSR"/>
    <property type="match status" value="1"/>
</dbReference>
<evidence type="ECO:0000313" key="8">
    <source>
        <dbReference type="Proteomes" id="UP000321514"/>
    </source>
</evidence>
<dbReference type="PROSITE" id="PS50043">
    <property type="entry name" value="HTH_LUXR_2"/>
    <property type="match status" value="1"/>
</dbReference>
<evidence type="ECO:0000256" key="2">
    <source>
        <dbReference type="ARBA" id="ARBA00023125"/>
    </source>
</evidence>
<dbReference type="InterPro" id="IPR016032">
    <property type="entry name" value="Sig_transdc_resp-reg_C-effctor"/>
</dbReference>
<evidence type="ECO:0000313" key="6">
    <source>
        <dbReference type="EMBL" id="SEU42327.1"/>
    </source>
</evidence>
<dbReference type="PANTHER" id="PTHR44688:SF16">
    <property type="entry name" value="DNA-BINDING TRANSCRIPTIONAL ACTIVATOR DEVR_DOSR"/>
    <property type="match status" value="1"/>
</dbReference>
<dbReference type="EMBL" id="BJXR01000076">
    <property type="protein sequence ID" value="GEN13221.1"/>
    <property type="molecule type" value="Genomic_DNA"/>
</dbReference>
<dbReference type="InterPro" id="IPR036388">
    <property type="entry name" value="WH-like_DNA-bd_sf"/>
</dbReference>
<reference evidence="5 8" key="2">
    <citation type="submission" date="2019-07" db="EMBL/GenBank/DDBJ databases">
        <title>Whole genome shotgun sequence of Myxococcus fulvus NBRC 100333.</title>
        <authorList>
            <person name="Hosoyama A."/>
            <person name="Uohara A."/>
            <person name="Ohji S."/>
            <person name="Ichikawa N."/>
        </authorList>
    </citation>
    <scope>NUCLEOTIDE SEQUENCE [LARGE SCALE GENOMIC DNA]</scope>
    <source>
        <strain evidence="5 8">NBRC 100333</strain>
    </source>
</reference>
<keyword evidence="2" id="KW-0238">DNA-binding</keyword>
<feature type="domain" description="HTH luxR-type" evidence="4">
    <location>
        <begin position="294"/>
        <end position="359"/>
    </location>
</feature>
<evidence type="ECO:0000256" key="3">
    <source>
        <dbReference type="ARBA" id="ARBA00023163"/>
    </source>
</evidence>